<feature type="compositionally biased region" description="Polar residues" evidence="1">
    <location>
        <begin position="150"/>
        <end position="160"/>
    </location>
</feature>
<sequence length="539" mass="60832">MAYSKQHGRPYSLRSTLQPTFKDSGFIVRSQKMRRLTEGSLQRSSFQNRGQRGSAKKLLLSRRAPAKSPLENTETPLQLRAADSVYLQQETVNQDAVDFTSILAQGDAHNMVPNDSNDGSPNTVSCDAVGDDSHAPFSDNDSPAPDSFNDPHSQTEPVSTLPRLSSALQKVVQEAFGIINERFFQLSQATKLEKEQIIDMWFEESRIPSKRFGNSWNNYLAYFRANRKEELDATFHDTGHSHYSRAEIWRKCYLSFKTRFTHWRAILDVSTGYQKGLKTLSANPSSRQRKFKNICKQLEKMAENAETQEGFAVFFGIAGLNVGQDGSLAKLFTTKHAKQFFEARCRATDEEIIQRFQGHIYSSTIDQAVVNSEATPPDSCSTNMSTGAVPNNFSFSFIKCELQKRMGKFPNTILHCQVSHWQTTACAAGISSDLNRRLSWKSLAKHLLRISVILENYPEDVSLPGSINSQLPLGKHTTGIRVLTSLCHPHSPLQARKMSAIERKECEAGRLPVIFGFRDPLRHDRRVFFADMHEARVEN</sequence>
<feature type="compositionally biased region" description="Polar residues" evidence="1">
    <location>
        <begin position="39"/>
        <end position="51"/>
    </location>
</feature>
<dbReference type="OrthoDB" id="2639237at2759"/>
<evidence type="ECO:0000313" key="3">
    <source>
        <dbReference type="Proteomes" id="UP000076532"/>
    </source>
</evidence>
<keyword evidence="3" id="KW-1185">Reference proteome</keyword>
<name>A0A165Z1R0_9AGAM</name>
<dbReference type="EMBL" id="KV417685">
    <property type="protein sequence ID" value="KZP10141.1"/>
    <property type="molecule type" value="Genomic_DNA"/>
</dbReference>
<reference evidence="2 3" key="1">
    <citation type="journal article" date="2016" name="Mol. Biol. Evol.">
        <title>Comparative Genomics of Early-Diverging Mushroom-Forming Fungi Provides Insights into the Origins of Lignocellulose Decay Capabilities.</title>
        <authorList>
            <person name="Nagy L.G."/>
            <person name="Riley R."/>
            <person name="Tritt A."/>
            <person name="Adam C."/>
            <person name="Daum C."/>
            <person name="Floudas D."/>
            <person name="Sun H."/>
            <person name="Yadav J.S."/>
            <person name="Pangilinan J."/>
            <person name="Larsson K.H."/>
            <person name="Matsuura K."/>
            <person name="Barry K."/>
            <person name="Labutti K."/>
            <person name="Kuo R."/>
            <person name="Ohm R.A."/>
            <person name="Bhattacharya S.S."/>
            <person name="Shirouzu T."/>
            <person name="Yoshinaga Y."/>
            <person name="Martin F.M."/>
            <person name="Grigoriev I.V."/>
            <person name="Hibbett D.S."/>
        </authorList>
    </citation>
    <scope>NUCLEOTIDE SEQUENCE [LARGE SCALE GENOMIC DNA]</scope>
    <source>
        <strain evidence="2 3">CBS 109695</strain>
    </source>
</reference>
<evidence type="ECO:0000256" key="1">
    <source>
        <dbReference type="SAM" id="MobiDB-lite"/>
    </source>
</evidence>
<organism evidence="2 3">
    <name type="scientific">Athelia psychrophila</name>
    <dbReference type="NCBI Taxonomy" id="1759441"/>
    <lineage>
        <taxon>Eukaryota</taxon>
        <taxon>Fungi</taxon>
        <taxon>Dikarya</taxon>
        <taxon>Basidiomycota</taxon>
        <taxon>Agaricomycotina</taxon>
        <taxon>Agaricomycetes</taxon>
        <taxon>Agaricomycetidae</taxon>
        <taxon>Atheliales</taxon>
        <taxon>Atheliaceae</taxon>
        <taxon>Athelia</taxon>
    </lineage>
</organism>
<accession>A0A165Z1R0</accession>
<gene>
    <name evidence="2" type="ORF">FIBSPDRAFT_899930</name>
</gene>
<dbReference type="Proteomes" id="UP000076532">
    <property type="component" value="Unassembled WGS sequence"/>
</dbReference>
<proteinExistence type="predicted"/>
<feature type="region of interest" description="Disordered" evidence="1">
    <location>
        <begin position="108"/>
        <end position="160"/>
    </location>
</feature>
<dbReference type="AlphaFoldDB" id="A0A165Z1R0"/>
<feature type="region of interest" description="Disordered" evidence="1">
    <location>
        <begin position="38"/>
        <end position="75"/>
    </location>
</feature>
<feature type="compositionally biased region" description="Polar residues" evidence="1">
    <location>
        <begin position="113"/>
        <end position="125"/>
    </location>
</feature>
<evidence type="ECO:0000313" key="2">
    <source>
        <dbReference type="EMBL" id="KZP10141.1"/>
    </source>
</evidence>
<protein>
    <submittedName>
        <fullName evidence="2">Uncharacterized protein</fullName>
    </submittedName>
</protein>